<dbReference type="CDD" id="cd00571">
    <property type="entry name" value="UreE"/>
    <property type="match status" value="1"/>
</dbReference>
<reference evidence="9" key="1">
    <citation type="journal article" date="2019" name="Int. J. Syst. Evol. Microbiol.">
        <title>The Global Catalogue of Microorganisms (GCM) 10K type strain sequencing project: providing services to taxonomists for standard genome sequencing and annotation.</title>
        <authorList>
            <consortium name="The Broad Institute Genomics Platform"/>
            <consortium name="The Broad Institute Genome Sequencing Center for Infectious Disease"/>
            <person name="Wu L."/>
            <person name="Ma J."/>
        </authorList>
    </citation>
    <scope>NUCLEOTIDE SEQUENCE [LARGE SCALE GENOMIC DNA]</scope>
    <source>
        <strain evidence="9">CCUG 60023</strain>
    </source>
</reference>
<dbReference type="InterPro" id="IPR007864">
    <property type="entry name" value="UreE_C_dom"/>
</dbReference>
<dbReference type="RefSeq" id="WP_377211892.1">
    <property type="nucleotide sequence ID" value="NZ_JBHTJV010000003.1"/>
</dbReference>
<feature type="compositionally biased region" description="Basic and acidic residues" evidence="6">
    <location>
        <begin position="148"/>
        <end position="157"/>
    </location>
</feature>
<dbReference type="SUPFAM" id="SSF69737">
    <property type="entry name" value="Urease metallochaperone UreE, C-terminal domain"/>
    <property type="match status" value="1"/>
</dbReference>
<evidence type="ECO:0000259" key="7">
    <source>
        <dbReference type="SMART" id="SM00988"/>
    </source>
</evidence>
<evidence type="ECO:0000256" key="4">
    <source>
        <dbReference type="ARBA" id="ARBA00023186"/>
    </source>
</evidence>
<dbReference type="SMART" id="SM00988">
    <property type="entry name" value="UreE_N"/>
    <property type="match status" value="1"/>
</dbReference>
<keyword evidence="2 5" id="KW-0963">Cytoplasm</keyword>
<dbReference type="Gene3D" id="3.30.70.790">
    <property type="entry name" value="UreE, C-terminal domain"/>
    <property type="match status" value="1"/>
</dbReference>
<organism evidence="8 9">
    <name type="scientific">Pseudahrensia aquimaris</name>
    <dbReference type="NCBI Taxonomy" id="744461"/>
    <lineage>
        <taxon>Bacteria</taxon>
        <taxon>Pseudomonadati</taxon>
        <taxon>Pseudomonadota</taxon>
        <taxon>Alphaproteobacteria</taxon>
        <taxon>Hyphomicrobiales</taxon>
        <taxon>Ahrensiaceae</taxon>
        <taxon>Pseudahrensia</taxon>
    </lineage>
</organism>
<dbReference type="HAMAP" id="MF_00822">
    <property type="entry name" value="UreE"/>
    <property type="match status" value="1"/>
</dbReference>
<comment type="subcellular location">
    <subcellularLocation>
        <location evidence="1 5">Cytoplasm</location>
    </subcellularLocation>
</comment>
<evidence type="ECO:0000256" key="6">
    <source>
        <dbReference type="SAM" id="MobiDB-lite"/>
    </source>
</evidence>
<dbReference type="Pfam" id="PF02814">
    <property type="entry name" value="UreE_N"/>
    <property type="match status" value="1"/>
</dbReference>
<dbReference type="Proteomes" id="UP001597101">
    <property type="component" value="Unassembled WGS sequence"/>
</dbReference>
<comment type="function">
    <text evidence="5">Involved in urease metallocenter assembly. Binds nickel. Probably functions as a nickel donor during metallocenter assembly.</text>
</comment>
<evidence type="ECO:0000256" key="1">
    <source>
        <dbReference type="ARBA" id="ARBA00004496"/>
    </source>
</evidence>
<dbReference type="SUPFAM" id="SSF69287">
    <property type="entry name" value="Urease metallochaperone UreE, N-terminal domain"/>
    <property type="match status" value="1"/>
</dbReference>
<evidence type="ECO:0000313" key="8">
    <source>
        <dbReference type="EMBL" id="MFD0916056.1"/>
    </source>
</evidence>
<dbReference type="InterPro" id="IPR036118">
    <property type="entry name" value="UreE_N_sf"/>
</dbReference>
<evidence type="ECO:0000256" key="5">
    <source>
        <dbReference type="HAMAP-Rule" id="MF_00822"/>
    </source>
</evidence>
<name>A0ABW3FC69_9HYPH</name>
<accession>A0ABW3FC69</accession>
<dbReference type="InterPro" id="IPR004029">
    <property type="entry name" value="UreE_N"/>
</dbReference>
<sequence>MSLPRAIAVSAKADGAVDTVTLDETGRHRRRLRMTSDGGEDFMLDLEETRLLRDGEGLVLEDGRVIAVKAKPENLYAVFGRDARHLLSLAWQLGNRHLAAEIHHDHILIRRDPVIGEMLENLGAQVRPVEAAFNPEGGAYDGVGHGGHAHDHGHQHG</sequence>
<dbReference type="EMBL" id="JBHTJV010000003">
    <property type="protein sequence ID" value="MFD0916056.1"/>
    <property type="molecule type" value="Genomic_DNA"/>
</dbReference>
<comment type="caution">
    <text evidence="8">The sequence shown here is derived from an EMBL/GenBank/DDBJ whole genome shotgun (WGS) entry which is preliminary data.</text>
</comment>
<evidence type="ECO:0000256" key="2">
    <source>
        <dbReference type="ARBA" id="ARBA00022490"/>
    </source>
</evidence>
<evidence type="ECO:0000313" key="9">
    <source>
        <dbReference type="Proteomes" id="UP001597101"/>
    </source>
</evidence>
<dbReference type="Gene3D" id="2.60.260.20">
    <property type="entry name" value="Urease metallochaperone UreE, N-terminal domain"/>
    <property type="match status" value="1"/>
</dbReference>
<dbReference type="PIRSF" id="PIRSF036402">
    <property type="entry name" value="Ureas_acces_UreE"/>
    <property type="match status" value="1"/>
</dbReference>
<comment type="similarity">
    <text evidence="5">Belongs to the UreE family.</text>
</comment>
<keyword evidence="3 5" id="KW-0533">Nickel</keyword>
<gene>
    <name evidence="5" type="primary">ureE</name>
    <name evidence="8" type="ORF">ACFQ14_06515</name>
</gene>
<proteinExistence type="inferred from homology"/>
<dbReference type="InterPro" id="IPR012406">
    <property type="entry name" value="UreE"/>
</dbReference>
<feature type="region of interest" description="Disordered" evidence="6">
    <location>
        <begin position="137"/>
        <end position="157"/>
    </location>
</feature>
<dbReference type="Pfam" id="PF05194">
    <property type="entry name" value="UreE_C"/>
    <property type="match status" value="1"/>
</dbReference>
<evidence type="ECO:0000256" key="3">
    <source>
        <dbReference type="ARBA" id="ARBA00022596"/>
    </source>
</evidence>
<feature type="domain" description="UreE urease accessory N-terminal" evidence="7">
    <location>
        <begin position="2"/>
        <end position="66"/>
    </location>
</feature>
<protein>
    <recommendedName>
        <fullName evidence="5">Urease accessory protein UreE</fullName>
    </recommendedName>
</protein>
<keyword evidence="9" id="KW-1185">Reference proteome</keyword>
<keyword evidence="4 5" id="KW-0143">Chaperone</keyword>